<comment type="caution">
    <text evidence="1">The sequence shown here is derived from an EMBL/GenBank/DDBJ whole genome shotgun (WGS) entry which is preliminary data.</text>
</comment>
<feature type="non-terminal residue" evidence="1">
    <location>
        <position position="30"/>
    </location>
</feature>
<dbReference type="AlphaFoldDB" id="A0A0F9BYP6"/>
<accession>A0A0F9BYP6</accession>
<dbReference type="EMBL" id="LAZR01049481">
    <property type="protein sequence ID" value="KKK89541.1"/>
    <property type="molecule type" value="Genomic_DNA"/>
</dbReference>
<proteinExistence type="predicted"/>
<evidence type="ECO:0000313" key="1">
    <source>
        <dbReference type="EMBL" id="KKK89541.1"/>
    </source>
</evidence>
<name>A0A0F9BYP6_9ZZZZ</name>
<reference evidence="1" key="1">
    <citation type="journal article" date="2015" name="Nature">
        <title>Complex archaea that bridge the gap between prokaryotes and eukaryotes.</title>
        <authorList>
            <person name="Spang A."/>
            <person name="Saw J.H."/>
            <person name="Jorgensen S.L."/>
            <person name="Zaremba-Niedzwiedzka K."/>
            <person name="Martijn J."/>
            <person name="Lind A.E."/>
            <person name="van Eijk R."/>
            <person name="Schleper C."/>
            <person name="Guy L."/>
            <person name="Ettema T.J."/>
        </authorList>
    </citation>
    <scope>NUCLEOTIDE SEQUENCE</scope>
</reference>
<sequence>MSEIAAPLPAEPVERRALSLELRLSWELVA</sequence>
<gene>
    <name evidence="1" type="ORF">LCGC14_2732050</name>
</gene>
<protein>
    <submittedName>
        <fullName evidence="1">Uncharacterized protein</fullName>
    </submittedName>
</protein>
<organism evidence="1">
    <name type="scientific">marine sediment metagenome</name>
    <dbReference type="NCBI Taxonomy" id="412755"/>
    <lineage>
        <taxon>unclassified sequences</taxon>
        <taxon>metagenomes</taxon>
        <taxon>ecological metagenomes</taxon>
    </lineage>
</organism>